<dbReference type="SUPFAM" id="SSF55383">
    <property type="entry name" value="Copper amine oxidase, domain N"/>
    <property type="match status" value="1"/>
</dbReference>
<evidence type="ECO:0000256" key="1">
    <source>
        <dbReference type="SAM" id="SignalP"/>
    </source>
</evidence>
<evidence type="ECO:0000259" key="2">
    <source>
        <dbReference type="Pfam" id="PF07833"/>
    </source>
</evidence>
<protein>
    <recommendedName>
        <fullName evidence="2">Copper amine oxidase-like N-terminal domain-containing protein</fullName>
    </recommendedName>
</protein>
<accession>A0A559IEJ5</accession>
<gene>
    <name evidence="3" type="ORF">FPZ44_24420</name>
</gene>
<dbReference type="EMBL" id="VNJK01000006">
    <property type="protein sequence ID" value="TVX86084.1"/>
    <property type="molecule type" value="Genomic_DNA"/>
</dbReference>
<dbReference type="SUPFAM" id="SSF82185">
    <property type="entry name" value="Histone H3 K4-specific methyltransferase SET7/9 N-terminal domain"/>
    <property type="match status" value="1"/>
</dbReference>
<dbReference type="Pfam" id="PF07833">
    <property type="entry name" value="Cu_amine_oxidN1"/>
    <property type="match status" value="1"/>
</dbReference>
<dbReference type="OrthoDB" id="38457at2"/>
<reference evidence="3 4" key="1">
    <citation type="submission" date="2019-07" db="EMBL/GenBank/DDBJ databases">
        <authorList>
            <person name="Kim J."/>
        </authorList>
    </citation>
    <scope>NUCLEOTIDE SEQUENCE [LARGE SCALE GENOMIC DNA]</scope>
    <source>
        <strain evidence="3 4">N4</strain>
    </source>
</reference>
<keyword evidence="1" id="KW-0732">Signal</keyword>
<keyword evidence="4" id="KW-1185">Reference proteome</keyword>
<comment type="caution">
    <text evidence="3">The sequence shown here is derived from an EMBL/GenBank/DDBJ whole genome shotgun (WGS) entry which is preliminary data.</text>
</comment>
<feature type="domain" description="Copper amine oxidase-like N-terminal" evidence="2">
    <location>
        <begin position="46"/>
        <end position="135"/>
    </location>
</feature>
<dbReference type="InterPro" id="IPR012854">
    <property type="entry name" value="Cu_amine_oxidase-like_N"/>
</dbReference>
<evidence type="ECO:0000313" key="4">
    <source>
        <dbReference type="Proteomes" id="UP000318102"/>
    </source>
</evidence>
<dbReference type="Proteomes" id="UP000318102">
    <property type="component" value="Unassembled WGS sequence"/>
</dbReference>
<organism evidence="3 4">
    <name type="scientific">Paenibacillus agilis</name>
    <dbReference type="NCBI Taxonomy" id="3020863"/>
    <lineage>
        <taxon>Bacteria</taxon>
        <taxon>Bacillati</taxon>
        <taxon>Bacillota</taxon>
        <taxon>Bacilli</taxon>
        <taxon>Bacillales</taxon>
        <taxon>Paenibacillaceae</taxon>
        <taxon>Paenibacillus</taxon>
    </lineage>
</organism>
<dbReference type="InterPro" id="IPR036582">
    <property type="entry name" value="Mao_N_sf"/>
</dbReference>
<feature type="signal peptide" evidence="1">
    <location>
        <begin position="1"/>
        <end position="24"/>
    </location>
</feature>
<dbReference type="RefSeq" id="WP_144994903.1">
    <property type="nucleotide sequence ID" value="NZ_VNJK01000006.1"/>
</dbReference>
<dbReference type="AlphaFoldDB" id="A0A559IEJ5"/>
<name>A0A559IEJ5_9BACL</name>
<dbReference type="Gene3D" id="3.30.457.10">
    <property type="entry name" value="Copper amine oxidase-like, N-terminal domain"/>
    <property type="match status" value="1"/>
</dbReference>
<sequence length="271" mass="30296">MKKLSAIMLTLVMSLTMFAGFASASDSPIVFISGGKSDLHKRIDIFIENGRSYAPFKEVFEALYMDVKYDANTKKVKATREGITKEGLTIEFKLGDSKIYINGVETLADPTLVKNGVTYMPVNYVSKKGTGLTVKPKYPNSTSKDIVVEGETIGKHYKDGSSYYFGEGYIKGEDFIPHGVGKEYDGKGRIFKESTNPPSGIQGKSGYYKDGSIYGWSKYSYPNGDYIIGEYVNGYMIGMAKMYDKEGNYIEDKDFTDNENLQTVRPYLNNR</sequence>
<evidence type="ECO:0000313" key="3">
    <source>
        <dbReference type="EMBL" id="TVX86084.1"/>
    </source>
</evidence>
<feature type="chain" id="PRO_5022060715" description="Copper amine oxidase-like N-terminal domain-containing protein" evidence="1">
    <location>
        <begin position="25"/>
        <end position="271"/>
    </location>
</feature>
<proteinExistence type="predicted"/>